<evidence type="ECO:0000313" key="3">
    <source>
        <dbReference type="Proteomes" id="UP000182360"/>
    </source>
</evidence>
<feature type="transmembrane region" description="Helical" evidence="1">
    <location>
        <begin position="133"/>
        <end position="154"/>
    </location>
</feature>
<dbReference type="AlphaFoldDB" id="A0A1H9EUS1"/>
<sequence>METIRNYLESMFRGLPQTDKIMRAKSELLQMMEDKYTELIRSGKTENEAVGDVIQNFGNLEDLAEDLGIKDILHQTKYSDVQRRKLSFDEVTDFLAAKKRAIIMKSTAICLFIISVIFPILSDTLDISEKIGVVLMFLAIGCGVMFMCLTTTIMEPWRYIKNEPCSIDAISIDYLKNKIRDFTPTYSVLSSVGVLLCILCFIPAVIFDEFGGCFMDELGGVMLFVFVGAGVFLMVFAKSMKRAYLNLLNINEKIEFYEIGKGDNKMIENKNVKVILSAYWSVVTCIYLCVSFLTFQWHITWLIWPVAAAIHTIIKAIYAVEPSEKENKKSVEKEDE</sequence>
<feature type="transmembrane region" description="Helical" evidence="1">
    <location>
        <begin position="102"/>
        <end position="121"/>
    </location>
</feature>
<dbReference type="OrthoDB" id="9815852at2"/>
<proteinExistence type="predicted"/>
<reference evidence="2 3" key="1">
    <citation type="submission" date="2016-10" db="EMBL/GenBank/DDBJ databases">
        <authorList>
            <person name="de Groot N.N."/>
        </authorList>
    </citation>
    <scope>NUCLEOTIDE SEQUENCE [LARGE SCALE GENOMIC DNA]</scope>
    <source>
        <strain evidence="2 3">B25</strain>
    </source>
</reference>
<keyword evidence="1" id="KW-0812">Transmembrane</keyword>
<protein>
    <recommendedName>
        <fullName evidence="4">XRE family transcriptional regulator</fullName>
    </recommendedName>
</protein>
<dbReference type="EMBL" id="FOFU01000003">
    <property type="protein sequence ID" value="SEQ29389.1"/>
    <property type="molecule type" value="Genomic_DNA"/>
</dbReference>
<feature type="transmembrane region" description="Helical" evidence="1">
    <location>
        <begin position="186"/>
        <end position="206"/>
    </location>
</feature>
<organism evidence="2 3">
    <name type="scientific">Treponema bryantii</name>
    <dbReference type="NCBI Taxonomy" id="163"/>
    <lineage>
        <taxon>Bacteria</taxon>
        <taxon>Pseudomonadati</taxon>
        <taxon>Spirochaetota</taxon>
        <taxon>Spirochaetia</taxon>
        <taxon>Spirochaetales</taxon>
        <taxon>Treponemataceae</taxon>
        <taxon>Treponema</taxon>
    </lineage>
</organism>
<evidence type="ECO:0008006" key="4">
    <source>
        <dbReference type="Google" id="ProtNLM"/>
    </source>
</evidence>
<dbReference type="RefSeq" id="WP_074642551.1">
    <property type="nucleotide sequence ID" value="NZ_FOFU01000003.1"/>
</dbReference>
<evidence type="ECO:0000313" key="2">
    <source>
        <dbReference type="EMBL" id="SEQ29389.1"/>
    </source>
</evidence>
<evidence type="ECO:0000256" key="1">
    <source>
        <dbReference type="SAM" id="Phobius"/>
    </source>
</evidence>
<dbReference type="NCBIfam" id="NF038403">
    <property type="entry name" value="perm_prefix_1"/>
    <property type="match status" value="1"/>
</dbReference>
<keyword evidence="1" id="KW-0472">Membrane</keyword>
<gene>
    <name evidence="2" type="ORF">SAMN04487977_103286</name>
</gene>
<feature type="transmembrane region" description="Helical" evidence="1">
    <location>
        <begin position="274"/>
        <end position="295"/>
    </location>
</feature>
<feature type="transmembrane region" description="Helical" evidence="1">
    <location>
        <begin position="301"/>
        <end position="320"/>
    </location>
</feature>
<keyword evidence="1" id="KW-1133">Transmembrane helix</keyword>
<dbReference type="Proteomes" id="UP000182360">
    <property type="component" value="Unassembled WGS sequence"/>
</dbReference>
<keyword evidence="3" id="KW-1185">Reference proteome</keyword>
<accession>A0A1H9EUS1</accession>
<dbReference type="InterPro" id="IPR047928">
    <property type="entry name" value="Perm_prefix_1"/>
</dbReference>
<feature type="transmembrane region" description="Helical" evidence="1">
    <location>
        <begin position="218"/>
        <end position="237"/>
    </location>
</feature>
<name>A0A1H9EUS1_9SPIR</name>